<protein>
    <submittedName>
        <fullName evidence="2">Uncharacterized protein</fullName>
    </submittedName>
</protein>
<organism evidence="2 3">
    <name type="scientific">Maribacter polysiphoniae</name>
    <dbReference type="NCBI Taxonomy" id="429344"/>
    <lineage>
        <taxon>Bacteria</taxon>
        <taxon>Pseudomonadati</taxon>
        <taxon>Bacteroidota</taxon>
        <taxon>Flavobacteriia</taxon>
        <taxon>Flavobacteriales</taxon>
        <taxon>Flavobacteriaceae</taxon>
        <taxon>Maribacter</taxon>
    </lineage>
</organism>
<keyword evidence="4" id="KW-1185">Reference proteome</keyword>
<evidence type="ECO:0000313" key="4">
    <source>
        <dbReference type="Proteomes" id="UP000651837"/>
    </source>
</evidence>
<evidence type="ECO:0000313" key="2">
    <source>
        <dbReference type="EMBL" id="PWK17221.1"/>
    </source>
</evidence>
<sequence>MILKEVFENIDFANRYQSICQKHNDFEHCMSGSNKKKYLEILKSIDNTVNYSSKDKTFKYSFKYKNHILDMILTLHGGMVETHLNYIKDGEWLMYNRFDGYAKELNSNFNRELYNIPKYSTFQELENILKEIFSIYEDLKNEFVKINQN</sequence>
<evidence type="ECO:0000313" key="1">
    <source>
        <dbReference type="EMBL" id="MBD1263239.1"/>
    </source>
</evidence>
<name>A0A316DG86_9FLAO</name>
<dbReference type="EMBL" id="QGGQ01000024">
    <property type="protein sequence ID" value="PWK17221.1"/>
    <property type="molecule type" value="Genomic_DNA"/>
</dbReference>
<dbReference type="EMBL" id="JACWLN010000025">
    <property type="protein sequence ID" value="MBD1263239.1"/>
    <property type="molecule type" value="Genomic_DNA"/>
</dbReference>
<dbReference type="AlphaFoldDB" id="A0A316DG86"/>
<comment type="caution">
    <text evidence="2">The sequence shown here is derived from an EMBL/GenBank/DDBJ whole genome shotgun (WGS) entry which is preliminary data.</text>
</comment>
<reference evidence="1 4" key="2">
    <citation type="submission" date="2020-07" db="EMBL/GenBank/DDBJ databases">
        <title>The draft genome sequence of Maribacter polysiphoniae KCTC 22021.</title>
        <authorList>
            <person name="Mu L."/>
        </authorList>
    </citation>
    <scope>NUCLEOTIDE SEQUENCE [LARGE SCALE GENOMIC DNA]</scope>
    <source>
        <strain evidence="1 4">KCTC 22021</strain>
    </source>
</reference>
<reference evidence="2 3" key="1">
    <citation type="submission" date="2018-05" db="EMBL/GenBank/DDBJ databases">
        <title>Genomic Encyclopedia of Archaeal and Bacterial Type Strains, Phase II (KMG-II): from individual species to whole genera.</title>
        <authorList>
            <person name="Goeker M."/>
        </authorList>
    </citation>
    <scope>NUCLEOTIDE SEQUENCE [LARGE SCALE GENOMIC DNA]</scope>
    <source>
        <strain evidence="2 3">DSM 23514</strain>
    </source>
</reference>
<accession>A0A316DG86</accession>
<evidence type="ECO:0000313" key="3">
    <source>
        <dbReference type="Proteomes" id="UP000245667"/>
    </source>
</evidence>
<gene>
    <name evidence="1" type="ORF">HZY62_21820</name>
    <name evidence="2" type="ORF">LX92_04453</name>
</gene>
<dbReference type="RefSeq" id="WP_109655199.1">
    <property type="nucleotide sequence ID" value="NZ_JACWLN010000025.1"/>
</dbReference>
<dbReference type="OrthoDB" id="2720680at2"/>
<dbReference type="Proteomes" id="UP000245667">
    <property type="component" value="Unassembled WGS sequence"/>
</dbReference>
<proteinExistence type="predicted"/>
<dbReference type="Proteomes" id="UP000651837">
    <property type="component" value="Unassembled WGS sequence"/>
</dbReference>